<evidence type="ECO:0000256" key="3">
    <source>
        <dbReference type="ARBA" id="ARBA00005682"/>
    </source>
</evidence>
<keyword evidence="12" id="KW-0010">Activator</keyword>
<evidence type="ECO:0000313" key="18">
    <source>
        <dbReference type="EMBL" id="KAJ8025552.1"/>
    </source>
</evidence>
<feature type="domain" description="C2H2-type" evidence="17">
    <location>
        <begin position="366"/>
        <end position="395"/>
    </location>
</feature>
<dbReference type="InterPro" id="IPR036236">
    <property type="entry name" value="Znf_C2H2_sf"/>
</dbReference>
<keyword evidence="19" id="KW-1185">Reference proteome</keyword>
<evidence type="ECO:0000256" key="4">
    <source>
        <dbReference type="ARBA" id="ARBA00022490"/>
    </source>
</evidence>
<dbReference type="GO" id="GO:0000981">
    <property type="term" value="F:DNA-binding transcription factor activity, RNA polymerase II-specific"/>
    <property type="evidence" value="ECO:0007669"/>
    <property type="project" value="TreeGrafter"/>
</dbReference>
<dbReference type="PANTHER" id="PTHR23235">
    <property type="entry name" value="KRUEPPEL-LIKE TRANSCRIPTION FACTOR"/>
    <property type="match status" value="1"/>
</dbReference>
<comment type="caution">
    <text evidence="18">The sequence shown here is derived from an EMBL/GenBank/DDBJ whole genome shotgun (WGS) entry which is preliminary data.</text>
</comment>
<dbReference type="GO" id="GO:0008270">
    <property type="term" value="F:zinc ion binding"/>
    <property type="evidence" value="ECO:0007669"/>
    <property type="project" value="UniProtKB-KW"/>
</dbReference>
<feature type="region of interest" description="Disordered" evidence="16">
    <location>
        <begin position="110"/>
        <end position="150"/>
    </location>
</feature>
<dbReference type="GO" id="GO:0005737">
    <property type="term" value="C:cytoplasm"/>
    <property type="evidence" value="ECO:0007669"/>
    <property type="project" value="UniProtKB-SubCell"/>
</dbReference>
<accession>A0A9Q0YNA1</accession>
<evidence type="ECO:0000256" key="10">
    <source>
        <dbReference type="ARBA" id="ARBA00023108"/>
    </source>
</evidence>
<keyword evidence="14" id="KW-0539">Nucleus</keyword>
<name>A0A9Q0YNA1_HOLLE</name>
<dbReference type="GO" id="GO:0048511">
    <property type="term" value="P:rhythmic process"/>
    <property type="evidence" value="ECO:0007669"/>
    <property type="project" value="UniProtKB-KW"/>
</dbReference>
<evidence type="ECO:0000256" key="2">
    <source>
        <dbReference type="ARBA" id="ARBA00004496"/>
    </source>
</evidence>
<evidence type="ECO:0000256" key="8">
    <source>
        <dbReference type="ARBA" id="ARBA00022833"/>
    </source>
</evidence>
<keyword evidence="5" id="KW-0479">Metal-binding</keyword>
<evidence type="ECO:0000256" key="13">
    <source>
        <dbReference type="ARBA" id="ARBA00023163"/>
    </source>
</evidence>
<dbReference type="SUPFAM" id="SSF57667">
    <property type="entry name" value="beta-beta-alpha zinc fingers"/>
    <property type="match status" value="2"/>
</dbReference>
<evidence type="ECO:0000256" key="15">
    <source>
        <dbReference type="PROSITE-ProRule" id="PRU00042"/>
    </source>
</evidence>
<evidence type="ECO:0000313" key="19">
    <source>
        <dbReference type="Proteomes" id="UP001152320"/>
    </source>
</evidence>
<evidence type="ECO:0000259" key="17">
    <source>
        <dbReference type="PROSITE" id="PS50157"/>
    </source>
</evidence>
<feature type="region of interest" description="Disordered" evidence="16">
    <location>
        <begin position="338"/>
        <end position="367"/>
    </location>
</feature>
<keyword evidence="9" id="KW-0805">Transcription regulation</keyword>
<comment type="similarity">
    <text evidence="3">Belongs to the EGR C2H2-type zinc-finger protein family.</text>
</comment>
<feature type="domain" description="C2H2-type" evidence="17">
    <location>
        <begin position="396"/>
        <end position="423"/>
    </location>
</feature>
<gene>
    <name evidence="18" type="ORF">HOLleu_33141</name>
</gene>
<reference evidence="18" key="1">
    <citation type="submission" date="2021-10" db="EMBL/GenBank/DDBJ databases">
        <title>Tropical sea cucumber genome reveals ecological adaptation and Cuvierian tubules defense mechanism.</title>
        <authorList>
            <person name="Chen T."/>
        </authorList>
    </citation>
    <scope>NUCLEOTIDE SEQUENCE</scope>
    <source>
        <strain evidence="18">Nanhai2018</strain>
        <tissue evidence="18">Muscle</tissue>
    </source>
</reference>
<evidence type="ECO:0000256" key="11">
    <source>
        <dbReference type="ARBA" id="ARBA00023125"/>
    </source>
</evidence>
<keyword evidence="10" id="KW-0090">Biological rhythms</keyword>
<dbReference type="FunFam" id="3.30.160.60:FF:000064">
    <property type="entry name" value="Early growth response protein 3"/>
    <property type="match status" value="1"/>
</dbReference>
<dbReference type="GO" id="GO:0005634">
    <property type="term" value="C:nucleus"/>
    <property type="evidence" value="ECO:0007669"/>
    <property type="project" value="UniProtKB-SubCell"/>
</dbReference>
<feature type="compositionally biased region" description="Low complexity" evidence="16">
    <location>
        <begin position="110"/>
        <end position="133"/>
    </location>
</feature>
<keyword evidence="4" id="KW-0963">Cytoplasm</keyword>
<dbReference type="Proteomes" id="UP001152320">
    <property type="component" value="Chromosome 17"/>
</dbReference>
<dbReference type="Pfam" id="PF00096">
    <property type="entry name" value="zf-C2H2"/>
    <property type="match status" value="3"/>
</dbReference>
<feature type="region of interest" description="Disordered" evidence="16">
    <location>
        <begin position="459"/>
        <end position="508"/>
    </location>
</feature>
<sequence>MPSVHYHMKSAAMRMDLDVFSQVALSHSTAEYGHSQPVGSNSGFYKSLPLTVEELHLVTSMAGSNTSDIFSNVNALTTLAGNMDEYEYKPQVTEGGFIDTNHNMNAYPTGPSAMSPAATTSSVSPVPSTSPDSGCSPNASWWSNPSTPVGPDRPMTTLADTIGGIITSSSSLINETSCSQPNVIVPPMPNDAFTTPTSTCYDSITTTDLSSQLPSFSCCYTLPTTVSNESSPTNFQAMPTNMSPQPTQLPQISTPCTQYEQPIKLEMIRWPGNGNDISTGFGGRPVMQPDDLDMSQAPVAASQQLPQTAAVTRHHALADQLILPMTPTSDLVRQPYQVAPSTVGKATTKPRKYTRTGKTPPHERPYACPAENCDRRFSRSDELTRHIRIHTGHKPFQCRICLRNFSRSDHLTTHIRTHTGEKPFQCETCGRKFARSDERKRHSKIHLRQKVKKEADLLKSAGSCSYQQQPSGQDSQQQHQQRVMTPPQLSPCLSTSTSSSISPPLTTS</sequence>
<keyword evidence="6" id="KW-0677">Repeat</keyword>
<evidence type="ECO:0000256" key="12">
    <source>
        <dbReference type="ARBA" id="ARBA00023159"/>
    </source>
</evidence>
<keyword evidence="11" id="KW-0238">DNA-binding</keyword>
<dbReference type="InterPro" id="IPR013087">
    <property type="entry name" value="Znf_C2H2_type"/>
</dbReference>
<proteinExistence type="inferred from homology"/>
<protein>
    <submittedName>
        <fullName evidence="18">Early growth response protein 1</fullName>
    </submittedName>
</protein>
<comment type="subcellular location">
    <subcellularLocation>
        <location evidence="2">Cytoplasm</location>
    </subcellularLocation>
    <subcellularLocation>
        <location evidence="1">Nucleus</location>
    </subcellularLocation>
</comment>
<dbReference type="PROSITE" id="PS50157">
    <property type="entry name" value="ZINC_FINGER_C2H2_2"/>
    <property type="match status" value="3"/>
</dbReference>
<keyword evidence="8" id="KW-0862">Zinc</keyword>
<feature type="compositionally biased region" description="Polar residues" evidence="16">
    <location>
        <begin position="135"/>
        <end position="147"/>
    </location>
</feature>
<keyword evidence="13" id="KW-0804">Transcription</keyword>
<dbReference type="SMART" id="SM00355">
    <property type="entry name" value="ZnF_C2H2"/>
    <property type="match status" value="3"/>
</dbReference>
<keyword evidence="7 15" id="KW-0863">Zinc-finger</keyword>
<dbReference type="AlphaFoldDB" id="A0A9Q0YNA1"/>
<dbReference type="PANTHER" id="PTHR23235:SF42">
    <property type="entry name" value="EARLY GROWTH RESPONSE PROTEIN 1"/>
    <property type="match status" value="1"/>
</dbReference>
<dbReference type="Gene3D" id="3.30.160.60">
    <property type="entry name" value="Classic Zinc Finger"/>
    <property type="match status" value="3"/>
</dbReference>
<evidence type="ECO:0000256" key="6">
    <source>
        <dbReference type="ARBA" id="ARBA00022737"/>
    </source>
</evidence>
<dbReference type="PROSITE" id="PS00028">
    <property type="entry name" value="ZINC_FINGER_C2H2_1"/>
    <property type="match status" value="3"/>
</dbReference>
<evidence type="ECO:0000256" key="16">
    <source>
        <dbReference type="SAM" id="MobiDB-lite"/>
    </source>
</evidence>
<dbReference type="GO" id="GO:0000978">
    <property type="term" value="F:RNA polymerase II cis-regulatory region sequence-specific DNA binding"/>
    <property type="evidence" value="ECO:0007669"/>
    <property type="project" value="TreeGrafter"/>
</dbReference>
<evidence type="ECO:0000256" key="1">
    <source>
        <dbReference type="ARBA" id="ARBA00004123"/>
    </source>
</evidence>
<evidence type="ECO:0000256" key="7">
    <source>
        <dbReference type="ARBA" id="ARBA00022771"/>
    </source>
</evidence>
<organism evidence="18 19">
    <name type="scientific">Holothuria leucospilota</name>
    <name type="common">Black long sea cucumber</name>
    <name type="synonym">Mertensiothuria leucospilota</name>
    <dbReference type="NCBI Taxonomy" id="206669"/>
    <lineage>
        <taxon>Eukaryota</taxon>
        <taxon>Metazoa</taxon>
        <taxon>Echinodermata</taxon>
        <taxon>Eleutherozoa</taxon>
        <taxon>Echinozoa</taxon>
        <taxon>Holothuroidea</taxon>
        <taxon>Aspidochirotacea</taxon>
        <taxon>Aspidochirotida</taxon>
        <taxon>Holothuriidae</taxon>
        <taxon>Holothuria</taxon>
    </lineage>
</organism>
<evidence type="ECO:0000256" key="5">
    <source>
        <dbReference type="ARBA" id="ARBA00022723"/>
    </source>
</evidence>
<evidence type="ECO:0000256" key="9">
    <source>
        <dbReference type="ARBA" id="ARBA00023015"/>
    </source>
</evidence>
<feature type="domain" description="C2H2-type" evidence="17">
    <location>
        <begin position="424"/>
        <end position="451"/>
    </location>
</feature>
<feature type="compositionally biased region" description="Low complexity" evidence="16">
    <location>
        <begin position="465"/>
        <end position="508"/>
    </location>
</feature>
<dbReference type="OrthoDB" id="10018191at2759"/>
<evidence type="ECO:0000256" key="14">
    <source>
        <dbReference type="ARBA" id="ARBA00023242"/>
    </source>
</evidence>
<dbReference type="EMBL" id="JAIZAY010000017">
    <property type="protein sequence ID" value="KAJ8025552.1"/>
    <property type="molecule type" value="Genomic_DNA"/>
</dbReference>